<keyword evidence="3" id="KW-1185">Reference proteome</keyword>
<feature type="region of interest" description="Disordered" evidence="1">
    <location>
        <begin position="212"/>
        <end position="440"/>
    </location>
</feature>
<feature type="compositionally biased region" description="Polar residues" evidence="1">
    <location>
        <begin position="1"/>
        <end position="13"/>
    </location>
</feature>
<gene>
    <name evidence="2" type="ORF">N7532_004385</name>
</gene>
<feature type="compositionally biased region" description="Basic and acidic residues" evidence="1">
    <location>
        <begin position="394"/>
        <end position="407"/>
    </location>
</feature>
<reference evidence="2" key="2">
    <citation type="journal article" date="2023" name="IMA Fungus">
        <title>Comparative genomic study of the Penicillium genus elucidates a diverse pangenome and 15 lateral gene transfer events.</title>
        <authorList>
            <person name="Petersen C."/>
            <person name="Sorensen T."/>
            <person name="Nielsen M.R."/>
            <person name="Sondergaard T.E."/>
            <person name="Sorensen J.L."/>
            <person name="Fitzpatrick D.A."/>
            <person name="Frisvad J.C."/>
            <person name="Nielsen K.L."/>
        </authorList>
    </citation>
    <scope>NUCLEOTIDE SEQUENCE</scope>
    <source>
        <strain evidence="2">IBT 30761</strain>
    </source>
</reference>
<dbReference type="EMBL" id="JAPQKI010000004">
    <property type="protein sequence ID" value="KAJ5103856.1"/>
    <property type="molecule type" value="Genomic_DNA"/>
</dbReference>
<accession>A0A9W9FP94</accession>
<feature type="compositionally biased region" description="Polar residues" evidence="1">
    <location>
        <begin position="212"/>
        <end position="238"/>
    </location>
</feature>
<protein>
    <submittedName>
        <fullName evidence="2">Uncharacterized protein</fullName>
    </submittedName>
</protein>
<dbReference type="RefSeq" id="XP_056477236.1">
    <property type="nucleotide sequence ID" value="XM_056616879.1"/>
</dbReference>
<feature type="compositionally biased region" description="Polar residues" evidence="1">
    <location>
        <begin position="260"/>
        <end position="271"/>
    </location>
</feature>
<reference evidence="2" key="1">
    <citation type="submission" date="2022-11" db="EMBL/GenBank/DDBJ databases">
        <authorList>
            <person name="Petersen C."/>
        </authorList>
    </citation>
    <scope>NUCLEOTIDE SEQUENCE</scope>
    <source>
        <strain evidence="2">IBT 30761</strain>
    </source>
</reference>
<evidence type="ECO:0000313" key="3">
    <source>
        <dbReference type="Proteomes" id="UP001149074"/>
    </source>
</evidence>
<name>A0A9W9FP94_9EURO</name>
<feature type="compositionally biased region" description="Polar residues" evidence="1">
    <location>
        <begin position="423"/>
        <end position="440"/>
    </location>
</feature>
<dbReference type="Proteomes" id="UP001149074">
    <property type="component" value="Unassembled WGS sequence"/>
</dbReference>
<comment type="caution">
    <text evidence="2">The sequence shown here is derived from an EMBL/GenBank/DDBJ whole genome shotgun (WGS) entry which is preliminary data.</text>
</comment>
<dbReference type="OrthoDB" id="20105at2759"/>
<feature type="region of interest" description="Disordered" evidence="1">
    <location>
        <begin position="1"/>
        <end position="50"/>
    </location>
</feature>
<feature type="compositionally biased region" description="Low complexity" evidence="1">
    <location>
        <begin position="292"/>
        <end position="314"/>
    </location>
</feature>
<dbReference type="AlphaFoldDB" id="A0A9W9FP94"/>
<feature type="compositionally biased region" description="Polar residues" evidence="1">
    <location>
        <begin position="155"/>
        <end position="167"/>
    </location>
</feature>
<dbReference type="GeneID" id="81355858"/>
<feature type="region of interest" description="Disordered" evidence="1">
    <location>
        <begin position="155"/>
        <end position="189"/>
    </location>
</feature>
<sequence length="440" mass="48217">MWLTLIPSQSDPGISNERAAHNELHTGLPPRPQSEPSPRSSLMNRSRRELPPLVALARVRPAMPTPLPTPSGTYDLETMRQWLQAKAEEDRRAQEEEKTRQESLRLEQRKVEQNILQESLRGGITPTTIPSIFAAMGRAGNPGFTTDMSLQYTPQQSQNLPYPTQSRWPFPGPGQPAGPSTTLPPLTQTFDPQKDARVAAPAPVYHNNQHLSASRANTPSHIPENGGTSVLPANTTAHSPLPPPATNPRSQAATPAYMQNRDSPGTSQPASARQIPRPRGPSNPISFHHWVPPGQAQSQPQGQLEGQPQGQPQGNDAPCKITEPDEKKDTPAEVDAGKYIQSSPGRKRKSESTHRASASPFLRHPRLNRLHLHETRVQRSQSGLGGGSPNITTRDYRLHRNFAENPEKSQTQPNERGEGAVPTQISEQDTPENASSAIDH</sequence>
<feature type="compositionally biased region" description="Basic and acidic residues" evidence="1">
    <location>
        <begin position="322"/>
        <end position="331"/>
    </location>
</feature>
<proteinExistence type="predicted"/>
<feature type="compositionally biased region" description="Polar residues" evidence="1">
    <location>
        <begin position="178"/>
        <end position="189"/>
    </location>
</feature>
<evidence type="ECO:0000256" key="1">
    <source>
        <dbReference type="SAM" id="MobiDB-lite"/>
    </source>
</evidence>
<organism evidence="2 3">
    <name type="scientific">Penicillium argentinense</name>
    <dbReference type="NCBI Taxonomy" id="1131581"/>
    <lineage>
        <taxon>Eukaryota</taxon>
        <taxon>Fungi</taxon>
        <taxon>Dikarya</taxon>
        <taxon>Ascomycota</taxon>
        <taxon>Pezizomycotina</taxon>
        <taxon>Eurotiomycetes</taxon>
        <taxon>Eurotiomycetidae</taxon>
        <taxon>Eurotiales</taxon>
        <taxon>Aspergillaceae</taxon>
        <taxon>Penicillium</taxon>
    </lineage>
</organism>
<evidence type="ECO:0000313" key="2">
    <source>
        <dbReference type="EMBL" id="KAJ5103856.1"/>
    </source>
</evidence>